<organism evidence="3 4">
    <name type="scientific">Coemansia reversa (strain ATCC 12441 / NRRL 1564)</name>
    <dbReference type="NCBI Taxonomy" id="763665"/>
    <lineage>
        <taxon>Eukaryota</taxon>
        <taxon>Fungi</taxon>
        <taxon>Fungi incertae sedis</taxon>
        <taxon>Zoopagomycota</taxon>
        <taxon>Kickxellomycotina</taxon>
        <taxon>Kickxellomycetes</taxon>
        <taxon>Kickxellales</taxon>
        <taxon>Kickxellaceae</taxon>
        <taxon>Coemansia</taxon>
    </lineage>
</organism>
<dbReference type="FunFam" id="3.30.40.10:FF:000388">
    <property type="entry name" value="Putative RING zinc finger domain superfamily protein"/>
    <property type="match status" value="1"/>
</dbReference>
<dbReference type="EMBL" id="KZ303497">
    <property type="protein sequence ID" value="PIA16852.1"/>
    <property type="molecule type" value="Genomic_DNA"/>
</dbReference>
<evidence type="ECO:0000256" key="1">
    <source>
        <dbReference type="PROSITE-ProRule" id="PRU00175"/>
    </source>
</evidence>
<evidence type="ECO:0000313" key="3">
    <source>
        <dbReference type="EMBL" id="PIA16852.1"/>
    </source>
</evidence>
<dbReference type="InterPro" id="IPR013083">
    <property type="entry name" value="Znf_RING/FYVE/PHD"/>
</dbReference>
<dbReference type="SUPFAM" id="SSF57850">
    <property type="entry name" value="RING/U-box"/>
    <property type="match status" value="1"/>
</dbReference>
<dbReference type="InterPro" id="IPR051826">
    <property type="entry name" value="E3_ubiquitin-ligase_domain"/>
</dbReference>
<accession>A0A2G5BCZ1</accession>
<proteinExistence type="predicted"/>
<dbReference type="GO" id="GO:0008270">
    <property type="term" value="F:zinc ion binding"/>
    <property type="evidence" value="ECO:0007669"/>
    <property type="project" value="UniProtKB-KW"/>
</dbReference>
<evidence type="ECO:0000259" key="2">
    <source>
        <dbReference type="PROSITE" id="PS50089"/>
    </source>
</evidence>
<keyword evidence="4" id="KW-1185">Reference proteome</keyword>
<dbReference type="Pfam" id="PF13639">
    <property type="entry name" value="zf-RING_2"/>
    <property type="match status" value="1"/>
</dbReference>
<keyword evidence="1" id="KW-0479">Metal-binding</keyword>
<feature type="domain" description="RING-type" evidence="2">
    <location>
        <begin position="162"/>
        <end position="204"/>
    </location>
</feature>
<reference evidence="3 4" key="1">
    <citation type="journal article" date="2015" name="Genome Biol. Evol.">
        <title>Phylogenomic analyses indicate that early fungi evolved digesting cell walls of algal ancestors of land plants.</title>
        <authorList>
            <person name="Chang Y."/>
            <person name="Wang S."/>
            <person name="Sekimoto S."/>
            <person name="Aerts A.L."/>
            <person name="Choi C."/>
            <person name="Clum A."/>
            <person name="LaButti K.M."/>
            <person name="Lindquist E.A."/>
            <person name="Yee Ngan C."/>
            <person name="Ohm R.A."/>
            <person name="Salamov A.A."/>
            <person name="Grigoriev I.V."/>
            <person name="Spatafora J.W."/>
            <person name="Berbee M.L."/>
        </authorList>
    </citation>
    <scope>NUCLEOTIDE SEQUENCE [LARGE SCALE GENOMIC DNA]</scope>
    <source>
        <strain evidence="3 4">NRRL 1564</strain>
    </source>
</reference>
<dbReference type="OrthoDB" id="8062037at2759"/>
<keyword evidence="1" id="KW-0863">Zinc-finger</keyword>
<dbReference type="STRING" id="763665.A0A2G5BCZ1"/>
<dbReference type="PROSITE" id="PS50089">
    <property type="entry name" value="ZF_RING_2"/>
    <property type="match status" value="1"/>
</dbReference>
<dbReference type="AlphaFoldDB" id="A0A2G5BCZ1"/>
<dbReference type="GO" id="GO:0005737">
    <property type="term" value="C:cytoplasm"/>
    <property type="evidence" value="ECO:0007669"/>
    <property type="project" value="TreeGrafter"/>
</dbReference>
<gene>
    <name evidence="3" type="ORF">COEREDRAFT_80909</name>
</gene>
<keyword evidence="1" id="KW-0862">Zinc</keyword>
<dbReference type="InterPro" id="IPR001841">
    <property type="entry name" value="Znf_RING"/>
</dbReference>
<dbReference type="SMART" id="SM00184">
    <property type="entry name" value="RING"/>
    <property type="match status" value="1"/>
</dbReference>
<evidence type="ECO:0000313" key="4">
    <source>
        <dbReference type="Proteomes" id="UP000242474"/>
    </source>
</evidence>
<dbReference type="Gene3D" id="3.30.40.10">
    <property type="entry name" value="Zinc/RING finger domain, C3HC4 (zinc finger)"/>
    <property type="match status" value="1"/>
</dbReference>
<dbReference type="PANTHER" id="PTHR22765:SF416">
    <property type="entry name" value="E3 UBIQUITIN-PROTEIN LIGASE GODZILLA"/>
    <property type="match status" value="1"/>
</dbReference>
<dbReference type="GO" id="GO:0061630">
    <property type="term" value="F:ubiquitin protein ligase activity"/>
    <property type="evidence" value="ECO:0007669"/>
    <property type="project" value="TreeGrafter"/>
</dbReference>
<dbReference type="CDD" id="cd16454">
    <property type="entry name" value="RING-H2_PA-TM-RING"/>
    <property type="match status" value="1"/>
</dbReference>
<dbReference type="PANTHER" id="PTHR22765">
    <property type="entry name" value="RING FINGER AND PROTEASE ASSOCIATED DOMAIN-CONTAINING"/>
    <property type="match status" value="1"/>
</dbReference>
<name>A0A2G5BCZ1_COERN</name>
<dbReference type="GO" id="GO:0006511">
    <property type="term" value="P:ubiquitin-dependent protein catabolic process"/>
    <property type="evidence" value="ECO:0007669"/>
    <property type="project" value="TreeGrafter"/>
</dbReference>
<protein>
    <recommendedName>
        <fullName evidence="2">RING-type domain-containing protein</fullName>
    </recommendedName>
</protein>
<dbReference type="Proteomes" id="UP000242474">
    <property type="component" value="Unassembled WGS sequence"/>
</dbReference>
<sequence>MFLGYRKYKQVVNRRELEVEPFEPLESRTSKKRLLTESEISTLKVSELTEDDIICSKHLAAHRIISSPKIAHSKSNDDISTLSNSMQVSATTKLKDATDIKNPAPAAHTKQQQIPNNVIVQKPRRAKSHPILSRSLSRTLSRLVMRSSRRRLTISPLHEENCAVCLEDFVAGEQVRKLPCQHYFHIVCIDPWLMKRAATCPLCNFDVGATFETKEDIS</sequence>